<dbReference type="SMART" id="SM01092">
    <property type="entry name" value="CO_deh_flav_C"/>
    <property type="match status" value="1"/>
</dbReference>
<dbReference type="InterPro" id="IPR005107">
    <property type="entry name" value="CO_DH_flav_C"/>
</dbReference>
<reference evidence="5 6" key="1">
    <citation type="journal article" date="2019" name="Int. J. Syst. Evol. Microbiol.">
        <title>The Global Catalogue of Microorganisms (GCM) 10K type strain sequencing project: providing services to taxonomists for standard genome sequencing and annotation.</title>
        <authorList>
            <consortium name="The Broad Institute Genomics Platform"/>
            <consortium name="The Broad Institute Genome Sequencing Center for Infectious Disease"/>
            <person name="Wu L."/>
            <person name="Ma J."/>
        </authorList>
    </citation>
    <scope>NUCLEOTIDE SEQUENCE [LARGE SCALE GENOMIC DNA]</scope>
    <source>
        <strain evidence="5 6">JCM 11896</strain>
    </source>
</reference>
<dbReference type="SUPFAM" id="SSF56176">
    <property type="entry name" value="FAD-binding/transporter-associated domain-like"/>
    <property type="match status" value="1"/>
</dbReference>
<dbReference type="Proteomes" id="UP001501414">
    <property type="component" value="Unassembled WGS sequence"/>
</dbReference>
<dbReference type="Gene3D" id="3.30.465.10">
    <property type="match status" value="1"/>
</dbReference>
<dbReference type="Pfam" id="PF00941">
    <property type="entry name" value="FAD_binding_5"/>
    <property type="match status" value="1"/>
</dbReference>
<accession>A0ABN1XHN0</accession>
<evidence type="ECO:0000256" key="3">
    <source>
        <dbReference type="ARBA" id="ARBA00023002"/>
    </source>
</evidence>
<dbReference type="PANTHER" id="PTHR42659">
    <property type="entry name" value="XANTHINE DEHYDROGENASE SUBUNIT C-RELATED"/>
    <property type="match status" value="1"/>
</dbReference>
<dbReference type="RefSeq" id="WP_344018059.1">
    <property type="nucleotide sequence ID" value="NZ_BAAAJK010000002.1"/>
</dbReference>
<dbReference type="InterPro" id="IPR016166">
    <property type="entry name" value="FAD-bd_PCMH"/>
</dbReference>
<evidence type="ECO:0000256" key="1">
    <source>
        <dbReference type="ARBA" id="ARBA00022630"/>
    </source>
</evidence>
<dbReference type="PROSITE" id="PS51387">
    <property type="entry name" value="FAD_PCMH"/>
    <property type="match status" value="1"/>
</dbReference>
<keyword evidence="6" id="KW-1185">Reference proteome</keyword>
<protein>
    <submittedName>
        <fullName evidence="5">Xanthine dehydrogenase family protein subunit M</fullName>
    </submittedName>
</protein>
<sequence length="284" mass="30580">MTGDARVHRPDSLEETTALLRDLDDAMVYGGGTAIQILRKQGLLFTEDYVDIARVPGLTDVVVTDDTVRIGALTPLRRVETDTRVRQLIPLASETYGHVANPRVRNTASAGGNIAHGDYRLDPPTALAVLDATVELTSSTGVRHVSIREFFTDFQETAIEHGELITAISVPAQPARARGAFAKMRALSRNDWPSASAAVLAVPDDGFIEIRIGLGAVAPTTVYLAFDLTADMDEQQAVDAAIDIANSAMDPIPDVRGSAAYKAQLGRVAVEEAVRRCLKEFARD</sequence>
<evidence type="ECO:0000313" key="6">
    <source>
        <dbReference type="Proteomes" id="UP001501414"/>
    </source>
</evidence>
<keyword evidence="1" id="KW-0285">Flavoprotein</keyword>
<dbReference type="InterPro" id="IPR016167">
    <property type="entry name" value="FAD-bd_PCMH_sub1"/>
</dbReference>
<evidence type="ECO:0000259" key="4">
    <source>
        <dbReference type="PROSITE" id="PS51387"/>
    </source>
</evidence>
<dbReference type="InterPro" id="IPR036318">
    <property type="entry name" value="FAD-bd_PCMH-like_sf"/>
</dbReference>
<keyword evidence="3" id="KW-0560">Oxidoreductase</keyword>
<evidence type="ECO:0000313" key="5">
    <source>
        <dbReference type="EMBL" id="GAA1380937.1"/>
    </source>
</evidence>
<gene>
    <name evidence="5" type="ORF">GCM10009613_06090</name>
</gene>
<evidence type="ECO:0000256" key="2">
    <source>
        <dbReference type="ARBA" id="ARBA00022827"/>
    </source>
</evidence>
<feature type="domain" description="FAD-binding PCMH-type" evidence="4">
    <location>
        <begin position="1"/>
        <end position="175"/>
    </location>
</feature>
<name>A0ABN1XHN0_9PSEU</name>
<keyword evidence="2" id="KW-0274">FAD</keyword>
<dbReference type="Pfam" id="PF03450">
    <property type="entry name" value="CO_deh_flav_C"/>
    <property type="match status" value="1"/>
</dbReference>
<dbReference type="SUPFAM" id="SSF55447">
    <property type="entry name" value="CO dehydrogenase flavoprotein C-terminal domain-like"/>
    <property type="match status" value="1"/>
</dbReference>
<dbReference type="PANTHER" id="PTHR42659:SF2">
    <property type="entry name" value="XANTHINE DEHYDROGENASE SUBUNIT C-RELATED"/>
    <property type="match status" value="1"/>
</dbReference>
<dbReference type="EMBL" id="BAAAJK010000002">
    <property type="protein sequence ID" value="GAA1380937.1"/>
    <property type="molecule type" value="Genomic_DNA"/>
</dbReference>
<organism evidence="5 6">
    <name type="scientific">Pseudonocardia kongjuensis</name>
    <dbReference type="NCBI Taxonomy" id="102227"/>
    <lineage>
        <taxon>Bacteria</taxon>
        <taxon>Bacillati</taxon>
        <taxon>Actinomycetota</taxon>
        <taxon>Actinomycetes</taxon>
        <taxon>Pseudonocardiales</taxon>
        <taxon>Pseudonocardiaceae</taxon>
        <taxon>Pseudonocardia</taxon>
    </lineage>
</organism>
<dbReference type="InterPro" id="IPR002346">
    <property type="entry name" value="Mopterin_DH_FAD-bd"/>
</dbReference>
<proteinExistence type="predicted"/>
<dbReference type="InterPro" id="IPR051312">
    <property type="entry name" value="Diverse_Substr_Oxidored"/>
</dbReference>
<dbReference type="Gene3D" id="3.30.43.10">
    <property type="entry name" value="Uridine Diphospho-n-acetylenolpyruvylglucosamine Reductase, domain 2"/>
    <property type="match status" value="1"/>
</dbReference>
<dbReference type="Gene3D" id="3.30.390.50">
    <property type="entry name" value="CO dehydrogenase flavoprotein, C-terminal domain"/>
    <property type="match status" value="1"/>
</dbReference>
<dbReference type="InterPro" id="IPR036683">
    <property type="entry name" value="CO_DH_flav_C_dom_sf"/>
</dbReference>
<dbReference type="InterPro" id="IPR016169">
    <property type="entry name" value="FAD-bd_PCMH_sub2"/>
</dbReference>
<comment type="caution">
    <text evidence="5">The sequence shown here is derived from an EMBL/GenBank/DDBJ whole genome shotgun (WGS) entry which is preliminary data.</text>
</comment>